<evidence type="ECO:0000256" key="1">
    <source>
        <dbReference type="ARBA" id="ARBA00004141"/>
    </source>
</evidence>
<evidence type="ECO:0000313" key="8">
    <source>
        <dbReference type="Proteomes" id="UP000253490"/>
    </source>
</evidence>
<evidence type="ECO:0000256" key="5">
    <source>
        <dbReference type="SAM" id="Phobius"/>
    </source>
</evidence>
<feature type="transmembrane region" description="Helical" evidence="5">
    <location>
        <begin position="113"/>
        <end position="130"/>
    </location>
</feature>
<dbReference type="GO" id="GO:0008273">
    <property type="term" value="F:calcium, potassium:sodium antiporter activity"/>
    <property type="evidence" value="ECO:0007669"/>
    <property type="project" value="TreeGrafter"/>
</dbReference>
<comment type="subcellular location">
    <subcellularLocation>
        <location evidence="1">Membrane</location>
        <topology evidence="1">Multi-pass membrane protein</topology>
    </subcellularLocation>
</comment>
<evidence type="ECO:0000256" key="3">
    <source>
        <dbReference type="ARBA" id="ARBA00022989"/>
    </source>
</evidence>
<evidence type="ECO:0000256" key="2">
    <source>
        <dbReference type="ARBA" id="ARBA00022692"/>
    </source>
</evidence>
<dbReference type="AlphaFoldDB" id="A0A366I7A5"/>
<feature type="transmembrane region" description="Helical" evidence="5">
    <location>
        <begin position="286"/>
        <end position="306"/>
    </location>
</feature>
<feature type="transmembrane region" description="Helical" evidence="5">
    <location>
        <begin position="318"/>
        <end position="333"/>
    </location>
</feature>
<feature type="transmembrane region" description="Helical" evidence="5">
    <location>
        <begin position="223"/>
        <end position="245"/>
    </location>
</feature>
<feature type="transmembrane region" description="Helical" evidence="5">
    <location>
        <begin position="181"/>
        <end position="203"/>
    </location>
</feature>
<dbReference type="GO" id="GO:0005886">
    <property type="term" value="C:plasma membrane"/>
    <property type="evidence" value="ECO:0007669"/>
    <property type="project" value="TreeGrafter"/>
</dbReference>
<feature type="transmembrane region" description="Helical" evidence="5">
    <location>
        <begin position="257"/>
        <end position="280"/>
    </location>
</feature>
<keyword evidence="8" id="KW-1185">Reference proteome</keyword>
<dbReference type="InterPro" id="IPR004481">
    <property type="entry name" value="K/Na/Ca-exchanger"/>
</dbReference>
<dbReference type="PANTHER" id="PTHR10846">
    <property type="entry name" value="SODIUM/POTASSIUM/CALCIUM EXCHANGER"/>
    <property type="match status" value="1"/>
</dbReference>
<evidence type="ECO:0000313" key="7">
    <source>
        <dbReference type="EMBL" id="RBP63312.1"/>
    </source>
</evidence>
<dbReference type="PANTHER" id="PTHR10846:SF8">
    <property type="entry name" value="INNER MEMBRANE PROTEIN YRBG"/>
    <property type="match status" value="1"/>
</dbReference>
<gene>
    <name evidence="7" type="ORF">DES36_11055</name>
</gene>
<reference evidence="7 8" key="1">
    <citation type="submission" date="2018-06" db="EMBL/GenBank/DDBJ databases">
        <title>Genomic Encyclopedia of Type Strains, Phase IV (KMG-IV): sequencing the most valuable type-strain genomes for metagenomic binning, comparative biology and taxonomic classification.</title>
        <authorList>
            <person name="Goeker M."/>
        </authorList>
    </citation>
    <scope>NUCLEOTIDE SEQUENCE [LARGE SCALE GENOMIC DNA]</scope>
    <source>
        <strain evidence="7 8">DSM 22112</strain>
    </source>
</reference>
<feature type="transmembrane region" description="Helical" evidence="5">
    <location>
        <begin position="142"/>
        <end position="160"/>
    </location>
</feature>
<feature type="transmembrane region" description="Helical" evidence="5">
    <location>
        <begin position="6"/>
        <end position="24"/>
    </location>
</feature>
<dbReference type="InterPro" id="IPR004837">
    <property type="entry name" value="NaCa_Exmemb"/>
</dbReference>
<keyword evidence="4 5" id="KW-0472">Membrane</keyword>
<proteinExistence type="predicted"/>
<name>A0A366I7A5_9FIRM</name>
<dbReference type="Proteomes" id="UP000253490">
    <property type="component" value="Unassembled WGS sequence"/>
</dbReference>
<feature type="domain" description="Sodium/calcium exchanger membrane region" evidence="6">
    <location>
        <begin position="14"/>
        <end position="160"/>
    </location>
</feature>
<organism evidence="7 8">
    <name type="scientific">Alkalibaculum bacchi</name>
    <dbReference type="NCBI Taxonomy" id="645887"/>
    <lineage>
        <taxon>Bacteria</taxon>
        <taxon>Bacillati</taxon>
        <taxon>Bacillota</taxon>
        <taxon>Clostridia</taxon>
        <taxon>Eubacteriales</taxon>
        <taxon>Eubacteriaceae</taxon>
        <taxon>Alkalibaculum</taxon>
    </lineage>
</organism>
<evidence type="ECO:0000256" key="4">
    <source>
        <dbReference type="ARBA" id="ARBA00023136"/>
    </source>
</evidence>
<comment type="caution">
    <text evidence="7">The sequence shown here is derived from an EMBL/GenBank/DDBJ whole genome shotgun (WGS) entry which is preliminary data.</text>
</comment>
<dbReference type="GO" id="GO:0005262">
    <property type="term" value="F:calcium channel activity"/>
    <property type="evidence" value="ECO:0007669"/>
    <property type="project" value="TreeGrafter"/>
</dbReference>
<keyword evidence="2 5" id="KW-0812">Transmembrane</keyword>
<feature type="transmembrane region" description="Helical" evidence="5">
    <location>
        <begin position="36"/>
        <end position="57"/>
    </location>
</feature>
<dbReference type="Gene3D" id="1.20.1420.30">
    <property type="entry name" value="NCX, central ion-binding region"/>
    <property type="match status" value="2"/>
</dbReference>
<dbReference type="RefSeq" id="WP_113920830.1">
    <property type="nucleotide sequence ID" value="NZ_QNRX01000010.1"/>
</dbReference>
<dbReference type="EMBL" id="QNRX01000010">
    <property type="protein sequence ID" value="RBP63312.1"/>
    <property type="molecule type" value="Genomic_DNA"/>
</dbReference>
<feature type="transmembrane region" description="Helical" evidence="5">
    <location>
        <begin position="77"/>
        <end position="101"/>
    </location>
</feature>
<dbReference type="Pfam" id="PF01699">
    <property type="entry name" value="Na_Ca_ex"/>
    <property type="match status" value="2"/>
</dbReference>
<dbReference type="GO" id="GO:0006874">
    <property type="term" value="P:intracellular calcium ion homeostasis"/>
    <property type="evidence" value="ECO:0007669"/>
    <property type="project" value="TreeGrafter"/>
</dbReference>
<feature type="domain" description="Sodium/calcium exchanger membrane region" evidence="6">
    <location>
        <begin position="189"/>
        <end position="333"/>
    </location>
</feature>
<sequence>MYSLLIDSSIIVIFIIFCISLFLLSKAADYLVDNAVKLSQIWGLPEIIIGATIVSLGTTLPELSASISSALKGNDSFALGNAVGSIITNTSLILGIGALFGKIPVGEKSSQKFNLLVTTVFLLIFTTLPYKVQNEGSYIPQWVGFIYLMLVMVYIVYLIIQEKNRVSISKKNKSGIQVNKNTRSVFMIIFSIFISALVIAVSASSLVNSAEILARRIGISDVIIASTLVAFGTSVPELSTCISAAKRNHGGLVIGNIMGANILNILLVVGASAALIPGGIAVTEEFYRIHFTTLAIVLSVFGFFAYNSKINEISKREGMILILIYILYLFINFL</sequence>
<keyword evidence="3 5" id="KW-1133">Transmembrane helix</keyword>
<dbReference type="OrthoDB" id="9794225at2"/>
<dbReference type="InterPro" id="IPR044880">
    <property type="entry name" value="NCX_ion-bd_dom_sf"/>
</dbReference>
<evidence type="ECO:0000259" key="6">
    <source>
        <dbReference type="Pfam" id="PF01699"/>
    </source>
</evidence>
<accession>A0A366I7A5</accession>
<protein>
    <submittedName>
        <fullName evidence="7">Cation:H+ antiporter</fullName>
    </submittedName>
</protein>